<dbReference type="SMART" id="SM00575">
    <property type="entry name" value="ZnF_PMZ"/>
    <property type="match status" value="1"/>
</dbReference>
<feature type="domain" description="SWIM-type" evidence="6">
    <location>
        <begin position="949"/>
        <end position="981"/>
    </location>
</feature>
<dbReference type="Pfam" id="PF03108">
    <property type="entry name" value="DBD_Tnp_Mut"/>
    <property type="match status" value="1"/>
</dbReference>
<feature type="region of interest" description="Disordered" evidence="5">
    <location>
        <begin position="1"/>
        <end position="22"/>
    </location>
</feature>
<dbReference type="PANTHER" id="PTHR31973">
    <property type="entry name" value="POLYPROTEIN, PUTATIVE-RELATED"/>
    <property type="match status" value="1"/>
</dbReference>
<feature type="compositionally biased region" description="Low complexity" evidence="5">
    <location>
        <begin position="1"/>
        <end position="12"/>
    </location>
</feature>
<evidence type="ECO:0000256" key="3">
    <source>
        <dbReference type="ARBA" id="ARBA00022833"/>
    </source>
</evidence>
<dbReference type="EMBL" id="KZ864368">
    <property type="protein sequence ID" value="RIA05304.1"/>
    <property type="molecule type" value="Genomic_DNA"/>
</dbReference>
<keyword evidence="1" id="KW-0479">Metal-binding</keyword>
<dbReference type="Pfam" id="PF04434">
    <property type="entry name" value="SWIM"/>
    <property type="match status" value="1"/>
</dbReference>
<proteinExistence type="predicted"/>
<keyword evidence="3" id="KW-0862">Zinc</keyword>
<evidence type="ECO:0000256" key="4">
    <source>
        <dbReference type="PROSITE-ProRule" id="PRU00325"/>
    </source>
</evidence>
<dbReference type="AlphaFoldDB" id="A0A397L8T8"/>
<evidence type="ECO:0000256" key="5">
    <source>
        <dbReference type="SAM" id="MobiDB-lite"/>
    </source>
</evidence>
<evidence type="ECO:0000313" key="7">
    <source>
        <dbReference type="EMBL" id="RIA05304.1"/>
    </source>
</evidence>
<feature type="region of interest" description="Disordered" evidence="5">
    <location>
        <begin position="1028"/>
        <end position="1082"/>
    </location>
</feature>
<gene>
    <name evidence="7" type="ORF">BRARA_K00403</name>
</gene>
<evidence type="ECO:0000256" key="2">
    <source>
        <dbReference type="ARBA" id="ARBA00022771"/>
    </source>
</evidence>
<dbReference type="PROSITE" id="PS50966">
    <property type="entry name" value="ZF_SWIM"/>
    <property type="match status" value="1"/>
</dbReference>
<accession>A0A397L8T8</accession>
<evidence type="ECO:0000259" key="6">
    <source>
        <dbReference type="PROSITE" id="PS50966"/>
    </source>
</evidence>
<protein>
    <recommendedName>
        <fullName evidence="6">SWIM-type domain-containing protein</fullName>
    </recommendedName>
</protein>
<feature type="compositionally biased region" description="Gly residues" evidence="5">
    <location>
        <begin position="323"/>
        <end position="347"/>
    </location>
</feature>
<dbReference type="InterPro" id="IPR004332">
    <property type="entry name" value="Transposase_MuDR"/>
</dbReference>
<name>A0A397L8T8_BRACM</name>
<dbReference type="Proteomes" id="UP000264353">
    <property type="component" value="Unassembled WGS sequence"/>
</dbReference>
<sequence length="1082" mass="120211">METISGGQNVGSSSGGTGSKEIRTNTGEGLCNSCIVVMAGRWIMFDNGAWDFKIDNDRMGRAFDSSRIRGAEELKTCILAAYGLLGREVSAEMSYWLNDGESEMVGLVASPVEIATDKDFRIFKALHRADKSVNLFITLRESVGGEMIFLRSERVIRVQMNAPVRPPDEDVAFFMEVKQIEERYKRNSQSGGMVATSKDQDKSGETLDDGSGANSENCEQEKGNVCGDDLAVDKRENKEGKVEEEDAVKTASDNLPQQICLIEDTRTLSVEQVSVENGNNGGAHEDVAAEDEGDDSDYDYNGWHDYCRHDCVTDDDDDFVEGPGKGRSGGQSGGKGIRPPGGIGGTGAAKSACGKKQRSRGGGYISKNNDSSVEITDLARDLGSPSRLDTEVIETEVGVDVVLVTPSQSKNKHTRVTEDNDDDAVVDTPIPQPAAFQGEEVLTKVGDNVSGTPTDVGCAPNQATEAVESGDICLETPPKQYNTHNRELEDKNDVDPPVTATRQVQGGEAFMKGIQVPEMYGYNDVDGVYNEMDGSSCNPLDIDFSKEDSDIYVGRTFKNKAECKLTLAIYAIAKVCTFKLRHCKRRLTAKCYEKECNWRVVAVQLGDSPTYLVKKAILNHVCVADVRGKYKKHGTAKVLAALLRSKYERLYSGPRSMELPEMLRTEFNYTCSNWKAWKAKELAIASAQGTEEDSTRCYHTNLGTITDIKTEKDKEGKQGLTCIDGWKYLRKVLVVDGTHMFGKYKGVLISASRQDANSRVFPIAFAVVEKDGSDLAKDKRYPRAHHGICLVHLHRNVQDKYKGLQQKAMVGRAGEAFRVSECKEIMELIKLTDWRCWDYLEKIDKKLWTRSHFEGERFNVMTSNAAESLNNALLPAHDSLIMALFEFIRRKLCTWSVSRRSEISKMKGNVPDNIQKILVEQLVLSTGLLVMPCSTWLFEVTHMPTNFGFTVDQDKRTCTCLEFQKLGLPCRHAIAAASYRNMQYSMFVCKHHLKETWAKTVRGIILPVPDPKDVEVPAEILTVDLYPPTTKRTKGRRSRDGSVPQGVGGSDDESDSKVDLEDYKEYLEEHHRSESESSRESK</sequence>
<feature type="compositionally biased region" description="Basic and acidic residues" evidence="5">
    <location>
        <begin position="1055"/>
        <end position="1082"/>
    </location>
</feature>
<dbReference type="PANTHER" id="PTHR31973:SF187">
    <property type="entry name" value="MUTATOR TRANSPOSASE MUDRA PROTEIN"/>
    <property type="match status" value="1"/>
</dbReference>
<dbReference type="InterPro" id="IPR007527">
    <property type="entry name" value="Znf_SWIM"/>
</dbReference>
<organism evidence="7">
    <name type="scientific">Brassica campestris</name>
    <name type="common">Field mustard</name>
    <dbReference type="NCBI Taxonomy" id="3711"/>
    <lineage>
        <taxon>Eukaryota</taxon>
        <taxon>Viridiplantae</taxon>
        <taxon>Streptophyta</taxon>
        <taxon>Embryophyta</taxon>
        <taxon>Tracheophyta</taxon>
        <taxon>Spermatophyta</taxon>
        <taxon>Magnoliopsida</taxon>
        <taxon>eudicotyledons</taxon>
        <taxon>Gunneridae</taxon>
        <taxon>Pentapetalae</taxon>
        <taxon>rosids</taxon>
        <taxon>malvids</taxon>
        <taxon>Brassicales</taxon>
        <taxon>Brassicaceae</taxon>
        <taxon>Brassiceae</taxon>
        <taxon>Brassica</taxon>
    </lineage>
</organism>
<feature type="compositionally biased region" description="Basic and acidic residues" evidence="5">
    <location>
        <begin position="231"/>
        <end position="241"/>
    </location>
</feature>
<feature type="region of interest" description="Disordered" evidence="5">
    <location>
        <begin position="318"/>
        <end position="369"/>
    </location>
</feature>
<dbReference type="InterPro" id="IPR006564">
    <property type="entry name" value="Znf_PMZ"/>
</dbReference>
<reference evidence="7" key="1">
    <citation type="submission" date="2018-06" db="EMBL/GenBank/DDBJ databases">
        <title>WGS assembly of Brassica rapa FPsc.</title>
        <authorList>
            <person name="Bowman J."/>
            <person name="Kohchi T."/>
            <person name="Yamato K."/>
            <person name="Jenkins J."/>
            <person name="Shu S."/>
            <person name="Ishizaki K."/>
            <person name="Yamaoka S."/>
            <person name="Nishihama R."/>
            <person name="Nakamura Y."/>
            <person name="Berger F."/>
            <person name="Adam C."/>
            <person name="Aki S."/>
            <person name="Althoff F."/>
            <person name="Araki T."/>
            <person name="Arteaga-Vazquez M."/>
            <person name="Balasubrmanian S."/>
            <person name="Bauer D."/>
            <person name="Boehm C."/>
            <person name="Briginshaw L."/>
            <person name="Caballero-Perez J."/>
            <person name="Catarino B."/>
            <person name="Chen F."/>
            <person name="Chiyoda S."/>
            <person name="Chovatia M."/>
            <person name="Davies K."/>
            <person name="Delmans M."/>
            <person name="Demura T."/>
            <person name="Dierschke T."/>
            <person name="Dolan L."/>
            <person name="Dorantes-Acosta A."/>
            <person name="Eklund D."/>
            <person name="Florent S."/>
            <person name="Flores-Sandoval E."/>
            <person name="Fujiyama A."/>
            <person name="Fukuzawa H."/>
            <person name="Galik B."/>
            <person name="Grimanelli D."/>
            <person name="Grimwood J."/>
            <person name="Grossniklaus U."/>
            <person name="Hamada T."/>
            <person name="Haseloff J."/>
            <person name="Hetherington A."/>
            <person name="Higo A."/>
            <person name="Hirakawa Y."/>
            <person name="Hundley H."/>
            <person name="Ikeda Y."/>
            <person name="Inoue K."/>
            <person name="Inoue S."/>
            <person name="Ishida S."/>
            <person name="Jia Q."/>
            <person name="Kakita M."/>
            <person name="Kanazawa T."/>
            <person name="Kawai Y."/>
            <person name="Kawashima T."/>
            <person name="Kennedy M."/>
            <person name="Kinose K."/>
            <person name="Kinoshita T."/>
            <person name="Kohara Y."/>
            <person name="Koide E."/>
            <person name="Komatsu K."/>
            <person name="Kopischke S."/>
            <person name="Kubo M."/>
            <person name="Kyozuka J."/>
            <person name="Lagercrantz U."/>
            <person name="Lin S."/>
            <person name="Lindquist E."/>
            <person name="Lipzen A."/>
            <person name="Lu C."/>
            <person name="Luna E."/>
            <person name="Martienssen R."/>
            <person name="Minamino N."/>
            <person name="Mizutani M."/>
            <person name="Mizutani M."/>
            <person name="Mochizuki N."/>
            <person name="Monte I."/>
            <person name="Mosher R."/>
            <person name="Nagasaki H."/>
            <person name="Nakagami H."/>
            <person name="Naramoto S."/>
            <person name="Nishitani K."/>
            <person name="Ohtani M."/>
            <person name="Okamoto T."/>
            <person name="Okumura M."/>
            <person name="Phillips J."/>
            <person name="Pollak B."/>
            <person name="Reinders A."/>
            <person name="Roevekamp M."/>
            <person name="Sano R."/>
            <person name="Sawa S."/>
            <person name="Schmid M."/>
            <person name="Shirakawa M."/>
            <person name="Solano R."/>
            <person name="Spunde A."/>
            <person name="Suetsugu N."/>
            <person name="Sugano S."/>
            <person name="Sugiyama A."/>
            <person name="Sun R."/>
            <person name="Suzuki Y."/>
            <person name="Takenaka M."/>
            <person name="Takezawa D."/>
            <person name="Tomogane H."/>
            <person name="Tsuzuki M."/>
            <person name="Ueda T."/>
            <person name="Umeda M."/>
            <person name="Ward J."/>
            <person name="Watanabe Y."/>
            <person name="Yazaki K."/>
            <person name="Yokoyama R."/>
            <person name="Yoshitake Y."/>
            <person name="Yotsui I."/>
            <person name="Zachgo S."/>
            <person name="Schmutz J."/>
        </authorList>
    </citation>
    <scope>NUCLEOTIDE SEQUENCE [LARGE SCALE GENOMIC DNA]</scope>
</reference>
<feature type="region of interest" description="Disordered" evidence="5">
    <location>
        <begin position="185"/>
        <end position="251"/>
    </location>
</feature>
<keyword evidence="2 4" id="KW-0863">Zinc-finger</keyword>
<evidence type="ECO:0000256" key="1">
    <source>
        <dbReference type="ARBA" id="ARBA00022723"/>
    </source>
</evidence>
<dbReference type="GO" id="GO:0008270">
    <property type="term" value="F:zinc ion binding"/>
    <property type="evidence" value="ECO:0007669"/>
    <property type="project" value="UniProtKB-KW"/>
</dbReference>